<dbReference type="KEGG" id="oyw:OdinLCB4_003935"/>
<dbReference type="GO" id="GO:0004525">
    <property type="term" value="F:ribonuclease III activity"/>
    <property type="evidence" value="ECO:0007669"/>
    <property type="project" value="InterPro"/>
</dbReference>
<reference evidence="1" key="1">
    <citation type="journal article" date="2017" name="Nature">
        <title>Asgard archaea illuminate the origin of eukaryotic cellular complexity.</title>
        <authorList>
            <person name="Zaremba-Niedzwiedzka K."/>
            <person name="Caceres E.F."/>
            <person name="Saw J.H."/>
            <person name="Backstrom D."/>
            <person name="Juzokaite L."/>
            <person name="Vancaester E."/>
            <person name="Seitz K.W."/>
            <person name="Anantharaman K."/>
            <person name="Starnawski P."/>
            <person name="Kjeldsen K.U."/>
            <person name="Scott M.B."/>
            <person name="Nunoura T."/>
            <person name="Banfield J.F."/>
            <person name="Schramm A."/>
            <person name="Baker B.J."/>
            <person name="Spang A."/>
            <person name="Ettema T.J.G."/>
        </authorList>
    </citation>
    <scope>NUCLEOTIDE SEQUENCE</scope>
    <source>
        <strain evidence="1">LCB_4</strain>
    </source>
</reference>
<dbReference type="Pfam" id="PF11469">
    <property type="entry name" value="Ribonucleas_3_2"/>
    <property type="match status" value="1"/>
</dbReference>
<dbReference type="GO" id="GO:0006396">
    <property type="term" value="P:RNA processing"/>
    <property type="evidence" value="ECO:0007669"/>
    <property type="project" value="InterPro"/>
</dbReference>
<accession>A0AAF0D0W3</accession>
<proteinExistence type="predicted"/>
<dbReference type="Proteomes" id="UP000186851">
    <property type="component" value="Chromosome"/>
</dbReference>
<dbReference type="InterPro" id="IPR038133">
    <property type="entry name" value="Ribo_III_sf_archaeal"/>
</dbReference>
<sequence length="156" mass="17554">MEKNSNLIREFLSSFQSAYKIAKDKTLARIGDNVVNLAYSIAVFILTKRKAGKKVPGKILSTALRESSLRVYAGSRQDAHSLADVVEALIGYCWLKGDLTLDTMVRILTENMDSNIKKRSCFESVKAFKKILEEIDSVLSRDCVKQDRLKNGETVY</sequence>
<dbReference type="EMBL" id="CP091871">
    <property type="protein sequence ID" value="WEU39644.1"/>
    <property type="molecule type" value="Genomic_DNA"/>
</dbReference>
<reference evidence="1" key="2">
    <citation type="journal article" date="2022" name="Nat. Microbiol.">
        <title>A closed Candidatus Odinarchaeum chromosome exposes Asgard archaeal viruses.</title>
        <authorList>
            <person name="Tamarit D."/>
            <person name="Caceres E.F."/>
            <person name="Krupovic M."/>
            <person name="Nijland R."/>
            <person name="Eme L."/>
            <person name="Robinson N.P."/>
            <person name="Ettema T.J.G."/>
        </authorList>
    </citation>
    <scope>NUCLEOTIDE SEQUENCE</scope>
    <source>
        <strain evidence="1">LCB_4</strain>
    </source>
</reference>
<protein>
    <submittedName>
        <fullName evidence="1">Uncharacterized protein</fullName>
    </submittedName>
</protein>
<evidence type="ECO:0000313" key="1">
    <source>
        <dbReference type="EMBL" id="WEU39644.1"/>
    </source>
</evidence>
<dbReference type="InterPro" id="IPR021568">
    <property type="entry name" value="Ribonuclease_III_archaeal"/>
</dbReference>
<dbReference type="Gene3D" id="1.10.1520.20">
    <property type="entry name" value="Ribonuclease III"/>
    <property type="match status" value="1"/>
</dbReference>
<gene>
    <name evidence="1" type="ORF">OdinLCB4_003935</name>
</gene>
<evidence type="ECO:0000313" key="2">
    <source>
        <dbReference type="Proteomes" id="UP000186851"/>
    </source>
</evidence>
<dbReference type="InterPro" id="IPR036389">
    <property type="entry name" value="RNase_III_sf"/>
</dbReference>
<dbReference type="AlphaFoldDB" id="A0AAF0D0W3"/>
<dbReference type="SUPFAM" id="SSF69065">
    <property type="entry name" value="RNase III domain-like"/>
    <property type="match status" value="1"/>
</dbReference>
<name>A0AAF0D0W3_ODILC</name>
<organism evidence="1 2">
    <name type="scientific">Odinarchaeota yellowstonii (strain LCB_4)</name>
    <dbReference type="NCBI Taxonomy" id="1841599"/>
    <lineage>
        <taxon>Archaea</taxon>
        <taxon>Promethearchaeati</taxon>
        <taxon>Candidatus Odinarchaeota</taxon>
        <taxon>Candidatus Odinarchaeia</taxon>
        <taxon>Candidatus Odinarchaeales</taxon>
        <taxon>Candidatus Odinarchaeaceae</taxon>
        <taxon>Candidatus Odinarchaeum</taxon>
    </lineage>
</organism>